<evidence type="ECO:0000313" key="2">
    <source>
        <dbReference type="Proteomes" id="UP001156905"/>
    </source>
</evidence>
<accession>A0ABQ6B0C2</accession>
<comment type="caution">
    <text evidence="1">The sequence shown here is derived from an EMBL/GenBank/DDBJ whole genome shotgun (WGS) entry which is preliminary data.</text>
</comment>
<evidence type="ECO:0000313" key="1">
    <source>
        <dbReference type="EMBL" id="GLR87281.1"/>
    </source>
</evidence>
<gene>
    <name evidence="1" type="ORF">GCM10007857_39920</name>
</gene>
<sequence>MYYADQFVDTDRAKGNALERMKQSSIADIIGDGGRRMVDEGKWHRHDTVHRPDGITEEQLDSDAFNRDNDGKAVEVCSFIRFYHGAPHAELYLAFIVNKPCDEARAEFDSFERSIIWK</sequence>
<proteinExistence type="predicted"/>
<name>A0ABQ6B0C2_9BRAD</name>
<organism evidence="1 2">
    <name type="scientific">Bradyrhizobium iriomotense</name>
    <dbReference type="NCBI Taxonomy" id="441950"/>
    <lineage>
        <taxon>Bacteria</taxon>
        <taxon>Pseudomonadati</taxon>
        <taxon>Pseudomonadota</taxon>
        <taxon>Alphaproteobacteria</taxon>
        <taxon>Hyphomicrobiales</taxon>
        <taxon>Nitrobacteraceae</taxon>
        <taxon>Bradyrhizobium</taxon>
    </lineage>
</organism>
<protein>
    <submittedName>
        <fullName evidence="1">Uncharacterized protein</fullName>
    </submittedName>
</protein>
<dbReference type="Proteomes" id="UP001156905">
    <property type="component" value="Unassembled WGS sequence"/>
</dbReference>
<reference evidence="2" key="1">
    <citation type="journal article" date="2019" name="Int. J. Syst. Evol. Microbiol.">
        <title>The Global Catalogue of Microorganisms (GCM) 10K type strain sequencing project: providing services to taxonomists for standard genome sequencing and annotation.</title>
        <authorList>
            <consortium name="The Broad Institute Genomics Platform"/>
            <consortium name="The Broad Institute Genome Sequencing Center for Infectious Disease"/>
            <person name="Wu L."/>
            <person name="Ma J."/>
        </authorList>
    </citation>
    <scope>NUCLEOTIDE SEQUENCE [LARGE SCALE GENOMIC DNA]</scope>
    <source>
        <strain evidence="2">NBRC 102520</strain>
    </source>
</reference>
<keyword evidence="2" id="KW-1185">Reference proteome</keyword>
<dbReference type="EMBL" id="BSOW01000013">
    <property type="protein sequence ID" value="GLR87281.1"/>
    <property type="molecule type" value="Genomic_DNA"/>
</dbReference>